<dbReference type="EMBL" id="CP003057">
    <property type="protein sequence ID" value="AEQ97912.1"/>
    <property type="molecule type" value="Genomic_DNA"/>
</dbReference>
<evidence type="ECO:0000313" key="5">
    <source>
        <dbReference type="EMBL" id="AEQ97912.1"/>
    </source>
</evidence>
<evidence type="ECO:0000256" key="1">
    <source>
        <dbReference type="ARBA" id="ARBA00007734"/>
    </source>
</evidence>
<feature type="domain" description="Lytic transglycosylase superhelical linker" evidence="4">
    <location>
        <begin position="450"/>
        <end position="508"/>
    </location>
</feature>
<proteinExistence type="inferred from homology"/>
<dbReference type="HOGENOM" id="CLU_019016_1_1_6"/>
<dbReference type="Pfam" id="PF01464">
    <property type="entry name" value="SLT"/>
    <property type="match status" value="1"/>
</dbReference>
<dbReference type="Gene3D" id="1.10.530.10">
    <property type="match status" value="1"/>
</dbReference>
<name>G7TGG5_XANOB</name>
<evidence type="ECO:0000259" key="3">
    <source>
        <dbReference type="Pfam" id="PF01464"/>
    </source>
</evidence>
<dbReference type="GO" id="GO:0004553">
    <property type="term" value="F:hydrolase activity, hydrolyzing O-glycosyl compounds"/>
    <property type="evidence" value="ECO:0007669"/>
    <property type="project" value="InterPro"/>
</dbReference>
<dbReference type="PANTHER" id="PTHR37423">
    <property type="entry name" value="SOLUBLE LYTIC MUREIN TRANSGLYCOSYLASE-RELATED"/>
    <property type="match status" value="1"/>
</dbReference>
<dbReference type="Gene3D" id="1.10.1240.20">
    <property type="entry name" value="Lytic transglycosylase, superhelical linker domain"/>
    <property type="match status" value="1"/>
</dbReference>
<evidence type="ECO:0000313" key="6">
    <source>
        <dbReference type="Proteomes" id="UP000008851"/>
    </source>
</evidence>
<comment type="similarity">
    <text evidence="1">Belongs to the transglycosylase Slt family.</text>
</comment>
<dbReference type="PANTHER" id="PTHR37423:SF5">
    <property type="entry name" value="SOLUBLE LYTIC MUREIN TRANSGLYCOSYLASE"/>
    <property type="match status" value="1"/>
</dbReference>
<dbReference type="InterPro" id="IPR012289">
    <property type="entry name" value="Lytic_TGlycosylase_superhlx_L"/>
</dbReference>
<dbReference type="InterPro" id="IPR008939">
    <property type="entry name" value="Lytic_TGlycosylase_superhlx_U"/>
</dbReference>
<dbReference type="InterPro" id="IPR008258">
    <property type="entry name" value="Transglycosylase_SLT_dom_1"/>
</dbReference>
<dbReference type="SUPFAM" id="SSF53955">
    <property type="entry name" value="Lysozyme-like"/>
    <property type="match status" value="1"/>
</dbReference>
<organism evidence="5 6">
    <name type="scientific">Xanthomonas oryzae pv. oryzicola (strain BLS256)</name>
    <dbReference type="NCBI Taxonomy" id="383407"/>
    <lineage>
        <taxon>Bacteria</taxon>
        <taxon>Pseudomonadati</taxon>
        <taxon>Pseudomonadota</taxon>
        <taxon>Gammaproteobacteria</taxon>
        <taxon>Lysobacterales</taxon>
        <taxon>Lysobacteraceae</taxon>
        <taxon>Xanthomonas</taxon>
    </lineage>
</organism>
<dbReference type="CDD" id="cd13401">
    <property type="entry name" value="Slt70-like"/>
    <property type="match status" value="1"/>
</dbReference>
<dbReference type="eggNOG" id="COG0741">
    <property type="taxonomic scope" value="Bacteria"/>
</dbReference>
<accession>G7TGG5</accession>
<feature type="domain" description="Transglycosylase SLT" evidence="3">
    <location>
        <begin position="528"/>
        <end position="644"/>
    </location>
</feature>
<evidence type="ECO:0000256" key="2">
    <source>
        <dbReference type="ARBA" id="ARBA00022729"/>
    </source>
</evidence>
<dbReference type="Pfam" id="PF14718">
    <property type="entry name" value="SLT_L"/>
    <property type="match status" value="1"/>
</dbReference>
<dbReference type="InterPro" id="IPR023346">
    <property type="entry name" value="Lysozyme-like_dom_sf"/>
</dbReference>
<dbReference type="AlphaFoldDB" id="G7TGG5"/>
<gene>
    <name evidence="5" type="ORF">XOC_3822</name>
</gene>
<evidence type="ECO:0000259" key="4">
    <source>
        <dbReference type="Pfam" id="PF14718"/>
    </source>
</evidence>
<reference evidence="5 6" key="1">
    <citation type="journal article" date="2011" name="J. Bacteriol.">
        <title>Two new complete genome sequences offer insight into host and tissue specificity of plant pathogenic Xanthomonas spp.</title>
        <authorList>
            <person name="Bogdanove A.J."/>
            <person name="Koebnik R."/>
            <person name="Lu H."/>
            <person name="Furutani A."/>
            <person name="Angiuoli S.V."/>
            <person name="Patil P.B."/>
            <person name="Van Sluys M.A."/>
            <person name="Ryan R.P."/>
            <person name="Meyer D.F."/>
            <person name="Han S.W."/>
            <person name="Aparna G."/>
            <person name="Rajaram M."/>
            <person name="Delcher A.L."/>
            <person name="Phillippy A.M."/>
            <person name="Puiu D."/>
            <person name="Schatz M.C."/>
            <person name="Shumway M."/>
            <person name="Sommer D.D."/>
            <person name="Trapnell C."/>
            <person name="Benahmed F."/>
            <person name="Dimitrov G."/>
            <person name="Madupu R."/>
            <person name="Radune D."/>
            <person name="Sullivan S."/>
            <person name="Jha G."/>
            <person name="Ishihara H."/>
            <person name="Lee S.W."/>
            <person name="Pandey A."/>
            <person name="Sharma V."/>
            <person name="Sriariyanun M."/>
            <person name="Szurek B."/>
            <person name="Vera-Cruz C.M."/>
            <person name="Dorman K.S."/>
            <person name="Ronald P.C."/>
            <person name="Verdier V."/>
            <person name="Dow J.M."/>
            <person name="Sonti R.V."/>
            <person name="Tsuge S."/>
            <person name="Brendel V.P."/>
            <person name="Rabinowicz P.D."/>
            <person name="Leach J.E."/>
            <person name="White F.F."/>
            <person name="Salzberg S.L."/>
        </authorList>
    </citation>
    <scope>NUCLEOTIDE SEQUENCE [LARGE SCALE GENOMIC DNA]</scope>
    <source>
        <strain evidence="5 6">BLS256</strain>
    </source>
</reference>
<dbReference type="InterPro" id="IPR037061">
    <property type="entry name" value="Lytic_TGlycoase_superhlx_L_sf"/>
</dbReference>
<keyword evidence="2" id="KW-0732">Signal</keyword>
<dbReference type="SUPFAM" id="SSF48435">
    <property type="entry name" value="Bacterial muramidases"/>
    <property type="match status" value="1"/>
</dbReference>
<dbReference type="GO" id="GO:0042597">
    <property type="term" value="C:periplasmic space"/>
    <property type="evidence" value="ECO:0007669"/>
    <property type="project" value="InterPro"/>
</dbReference>
<dbReference type="Proteomes" id="UP000008851">
    <property type="component" value="Chromosome"/>
</dbReference>
<dbReference type="Gene3D" id="1.25.20.10">
    <property type="entry name" value="Bacterial muramidases"/>
    <property type="match status" value="1"/>
</dbReference>
<dbReference type="KEGG" id="xor:XOC_3822"/>
<protein>
    <submittedName>
        <fullName evidence="5">Soluble lytic murein transglycosylase</fullName>
    </submittedName>
</protein>
<sequence>MQQRACHRGGYEVALAGACVTRRACERVRRLRQVNDAYSLRRSGALRYHRAMTYAPRFATVLIGLLCLGSTALHAQTLDPQLTAMRDAIAAAERGQTDAGQLAALSRHPLYGWLEFATLKRSIDTVSNTQAQGFLQRYAGQPVAESFRSIWLPAVARRQDWDTLLANWTSTDNVGLRCAQLTARLATGKADAQWSRDALTLWRNGKALPDACDAVVAGLESRGELTPALRWERVEAAADAQLPAVMRTAARGLPAADLALATDYAAFLDKVHPRALNWPKSERSRRIAVDGLAKLAKSDPDAAEQQLPQLASALGFSEAQRGQVLYQIALWTVASYLPDSARRLNAVPDASYDERLHEWRAREAMSRGDWPAALAAIRKMPASQRNDSRWQYFEARLAEKTGVAAAAQPLYRAAAQAPTFHGFLAADRLQQPYRLCPWEPNDSPQAKAAVARHPALIRAIALFQIDRPGWAAAEWNDAATRFDDTQRRLAVEVASDNGWFDRAVFALGKQPNEQRLYSLRFPLHHEDTIRREAAKNAIDPAWVAGEIRAESIFNPRARSPANAMGLMQVLPGTGAAVAKGIALRGYAGATSLYEPNTNIAIGTAYLRQLLNTYRLPYLTIAAYNAGPGPTGRWQSQRPNFDPDVWIETISYKETRDYVARVLAFSVIYDWRLNGDMLPLSDRLTGKLVDKRLKPVCTPGQAANNAAQD</sequence>